<protein>
    <submittedName>
        <fullName evidence="5">Lrp/AsnC family transcriptional regulator</fullName>
    </submittedName>
</protein>
<dbReference type="Gene3D" id="1.10.10.10">
    <property type="entry name" value="Winged helix-like DNA-binding domain superfamily/Winged helix DNA-binding domain"/>
    <property type="match status" value="2"/>
</dbReference>
<dbReference type="InterPro" id="IPR036390">
    <property type="entry name" value="WH_DNA-bd_sf"/>
</dbReference>
<keyword evidence="1" id="KW-0805">Transcription regulation</keyword>
<sequence>MPELDEFDRRIVAALQANARAPWRTIAAALGEHERAVARRGAELLADQRVSVVGIRPHPAALLVRGRCSPGSSLVSVESLAGRSDTSFTYAVTGSSDVVAEVLTYPERLGNLLALELATTPGLSGLESFPILKYFRTIRDWRLDVLTPAQLESLRPRHQSDGMFLRSTPEMSPSDLDIVGCLTRDGRMGYEEIARRAGVSETTARRRVDWLLQNEHVHLRALVEPSLVGLPVEALLWLRVAPHRVEEIGQAFGRDRRVRYAAALAGSSQIMVDVTLPSTHDLYTFVTEGAWASGIESMDISLVVRARKRGGRITPAAATAP</sequence>
<comment type="caution">
    <text evidence="5">The sequence shown here is derived from an EMBL/GenBank/DDBJ whole genome shotgun (WGS) entry which is preliminary data.</text>
</comment>
<evidence type="ECO:0000259" key="4">
    <source>
        <dbReference type="PROSITE" id="PS50956"/>
    </source>
</evidence>
<dbReference type="Gene3D" id="3.30.70.920">
    <property type="match status" value="1"/>
</dbReference>
<evidence type="ECO:0000313" key="5">
    <source>
        <dbReference type="EMBL" id="MFB0836308.1"/>
    </source>
</evidence>
<dbReference type="PRINTS" id="PR00033">
    <property type="entry name" value="HTHASNC"/>
</dbReference>
<gene>
    <name evidence="5" type="ORF">ACETWP_17090</name>
</gene>
<dbReference type="PANTHER" id="PTHR30154">
    <property type="entry name" value="LEUCINE-RESPONSIVE REGULATORY PROTEIN"/>
    <property type="match status" value="1"/>
</dbReference>
<organism evidence="5 6">
    <name type="scientific">Arthrobacter halodurans</name>
    <dbReference type="NCBI Taxonomy" id="516699"/>
    <lineage>
        <taxon>Bacteria</taxon>
        <taxon>Bacillati</taxon>
        <taxon>Actinomycetota</taxon>
        <taxon>Actinomycetes</taxon>
        <taxon>Micrococcales</taxon>
        <taxon>Micrococcaceae</taxon>
        <taxon>Arthrobacter</taxon>
    </lineage>
</organism>
<dbReference type="InterPro" id="IPR019888">
    <property type="entry name" value="Tscrpt_reg_AsnC-like"/>
</dbReference>
<dbReference type="SUPFAM" id="SSF46785">
    <property type="entry name" value="Winged helix' DNA-binding domain"/>
    <property type="match status" value="1"/>
</dbReference>
<keyword evidence="6" id="KW-1185">Reference proteome</keyword>
<dbReference type="InterPro" id="IPR036388">
    <property type="entry name" value="WH-like_DNA-bd_sf"/>
</dbReference>
<reference evidence="5 6" key="1">
    <citation type="submission" date="2024-09" db="EMBL/GenBank/DDBJ databases">
        <authorList>
            <person name="Salinas-Garcia M.A."/>
            <person name="Prieme A."/>
        </authorList>
    </citation>
    <scope>NUCLEOTIDE SEQUENCE [LARGE SCALE GENOMIC DNA]</scope>
    <source>
        <strain evidence="5 6">DSM 21081</strain>
    </source>
</reference>
<keyword evidence="2" id="KW-0238">DNA-binding</keyword>
<feature type="domain" description="HTH asnC-type" evidence="4">
    <location>
        <begin position="171"/>
        <end position="231"/>
    </location>
</feature>
<dbReference type="Proteomes" id="UP001575652">
    <property type="component" value="Unassembled WGS sequence"/>
</dbReference>
<dbReference type="RefSeq" id="WP_373973494.1">
    <property type="nucleotide sequence ID" value="NZ_JBHDLJ010000022.1"/>
</dbReference>
<accession>A0ABV4UTM8</accession>
<evidence type="ECO:0000256" key="2">
    <source>
        <dbReference type="ARBA" id="ARBA00023125"/>
    </source>
</evidence>
<dbReference type="SMART" id="SM00344">
    <property type="entry name" value="HTH_ASNC"/>
    <property type="match status" value="1"/>
</dbReference>
<dbReference type="InterPro" id="IPR011008">
    <property type="entry name" value="Dimeric_a/b-barrel"/>
</dbReference>
<evidence type="ECO:0000256" key="3">
    <source>
        <dbReference type="ARBA" id="ARBA00023163"/>
    </source>
</evidence>
<evidence type="ECO:0000256" key="1">
    <source>
        <dbReference type="ARBA" id="ARBA00023015"/>
    </source>
</evidence>
<dbReference type="EMBL" id="JBHDLJ010000022">
    <property type="protein sequence ID" value="MFB0836308.1"/>
    <property type="molecule type" value="Genomic_DNA"/>
</dbReference>
<proteinExistence type="predicted"/>
<dbReference type="PANTHER" id="PTHR30154:SF34">
    <property type="entry name" value="TRANSCRIPTIONAL REGULATOR AZLB"/>
    <property type="match status" value="1"/>
</dbReference>
<dbReference type="Pfam" id="PF13404">
    <property type="entry name" value="HTH_AsnC-type"/>
    <property type="match status" value="2"/>
</dbReference>
<dbReference type="InterPro" id="IPR000485">
    <property type="entry name" value="AsnC-type_HTH_dom"/>
</dbReference>
<evidence type="ECO:0000313" key="6">
    <source>
        <dbReference type="Proteomes" id="UP001575652"/>
    </source>
</evidence>
<dbReference type="PROSITE" id="PS50956">
    <property type="entry name" value="HTH_ASNC_2"/>
    <property type="match status" value="1"/>
</dbReference>
<dbReference type="SUPFAM" id="SSF54909">
    <property type="entry name" value="Dimeric alpha+beta barrel"/>
    <property type="match status" value="1"/>
</dbReference>
<keyword evidence="3" id="KW-0804">Transcription</keyword>
<name>A0ABV4UTM8_9MICC</name>